<evidence type="ECO:0000256" key="7">
    <source>
        <dbReference type="ARBA" id="ARBA00022692"/>
    </source>
</evidence>
<keyword evidence="7" id="KW-0812">Transmembrane</keyword>
<dbReference type="KEGG" id="sclo:SCLO_1009800"/>
<keyword evidence="9" id="KW-0472">Membrane</keyword>
<name>A0A1E1F0H2_9SPHN</name>
<comment type="similarity">
    <text evidence="2">Belongs to the GSP N family.</text>
</comment>
<organism evidence="11 12">
    <name type="scientific">Sphingobium cloacae</name>
    <dbReference type="NCBI Taxonomy" id="120107"/>
    <lineage>
        <taxon>Bacteria</taxon>
        <taxon>Pseudomonadati</taxon>
        <taxon>Pseudomonadota</taxon>
        <taxon>Alphaproteobacteria</taxon>
        <taxon>Sphingomonadales</taxon>
        <taxon>Sphingomonadaceae</taxon>
        <taxon>Sphingobium</taxon>
    </lineage>
</organism>
<evidence type="ECO:0000313" key="12">
    <source>
        <dbReference type="Proteomes" id="UP000218272"/>
    </source>
</evidence>
<keyword evidence="5" id="KW-1003">Cell membrane</keyword>
<evidence type="ECO:0000256" key="6">
    <source>
        <dbReference type="ARBA" id="ARBA00022519"/>
    </source>
</evidence>
<evidence type="ECO:0000256" key="8">
    <source>
        <dbReference type="ARBA" id="ARBA00022927"/>
    </source>
</evidence>
<dbReference type="RefSeq" id="WP_066517445.1">
    <property type="nucleotide sequence ID" value="NZ_AP017655.1"/>
</dbReference>
<comment type="subcellular location">
    <subcellularLocation>
        <location evidence="1">Cell inner membrane</location>
    </subcellularLocation>
</comment>
<reference evidence="11 12" key="1">
    <citation type="submission" date="2016-10" db="EMBL/GenBank/DDBJ databases">
        <title>Complete Genome Sequence of the Nonylphenol-Degrading Bacterium Sphingobium cloacae JCM 10874T.</title>
        <authorList>
            <person name="Ootsuka M."/>
            <person name="Nishizawa T."/>
            <person name="Ohta H."/>
        </authorList>
    </citation>
    <scope>NUCLEOTIDE SEQUENCE [LARGE SCALE GENOMIC DNA]</scope>
    <source>
        <strain evidence="11 12">JCM 10874</strain>
    </source>
</reference>
<evidence type="ECO:0000256" key="10">
    <source>
        <dbReference type="ARBA" id="ARBA00030772"/>
    </source>
</evidence>
<dbReference type="Proteomes" id="UP000218272">
    <property type="component" value="Chromosome SCLO_1"/>
</dbReference>
<evidence type="ECO:0000256" key="5">
    <source>
        <dbReference type="ARBA" id="ARBA00022475"/>
    </source>
</evidence>
<evidence type="ECO:0000313" key="11">
    <source>
        <dbReference type="EMBL" id="BAV64020.1"/>
    </source>
</evidence>
<dbReference type="GO" id="GO:0015627">
    <property type="term" value="C:type II protein secretion system complex"/>
    <property type="evidence" value="ECO:0007669"/>
    <property type="project" value="InterPro"/>
</dbReference>
<evidence type="ECO:0000256" key="3">
    <source>
        <dbReference type="ARBA" id="ARBA00021563"/>
    </source>
</evidence>
<dbReference type="GO" id="GO:0015628">
    <property type="term" value="P:protein secretion by the type II secretion system"/>
    <property type="evidence" value="ECO:0007669"/>
    <property type="project" value="InterPro"/>
</dbReference>
<evidence type="ECO:0000256" key="2">
    <source>
        <dbReference type="ARBA" id="ARBA00007208"/>
    </source>
</evidence>
<sequence length="240" mass="25133">MKGLSLSRRTRIALILTFAVGLLLFLPLRMALGMAGLERFGMAARDVRGTVWSGRIDRLMLGDVSLGSVHAALSPVPLLVGRARFDLWRKAGGPDDIEGAVTAGFGRIGVDDLSGSVPLGRAFAPLPVGNFVLEDVSATFAGTLCGHAEGRVRAHMAAQMPGLNLAQGLSGEARCDGEALLLPLVSQSGMEKIDLRIWRSGRYVAEMRVETADPTLAATLAGAGFAEAGGARVLKVEGTL</sequence>
<protein>
    <recommendedName>
        <fullName evidence="3">Type II secretion system protein N</fullName>
    </recommendedName>
    <alternativeName>
        <fullName evidence="10">General secretion pathway protein N</fullName>
    </alternativeName>
</protein>
<accession>A0A1E1F0H2</accession>
<keyword evidence="8" id="KW-0653">Protein transport</keyword>
<evidence type="ECO:0000256" key="4">
    <source>
        <dbReference type="ARBA" id="ARBA00022448"/>
    </source>
</evidence>
<keyword evidence="12" id="KW-1185">Reference proteome</keyword>
<dbReference type="InterPro" id="IPR022792">
    <property type="entry name" value="T2SS_protein-GspN"/>
</dbReference>
<keyword evidence="6" id="KW-0997">Cell inner membrane</keyword>
<dbReference type="Pfam" id="PF01203">
    <property type="entry name" value="T2SSN"/>
    <property type="match status" value="1"/>
</dbReference>
<gene>
    <name evidence="11" type="ORF">SCLO_1009800</name>
</gene>
<dbReference type="OrthoDB" id="7477467at2"/>
<evidence type="ECO:0000256" key="1">
    <source>
        <dbReference type="ARBA" id="ARBA00004533"/>
    </source>
</evidence>
<evidence type="ECO:0000256" key="9">
    <source>
        <dbReference type="ARBA" id="ARBA00023136"/>
    </source>
</evidence>
<proteinExistence type="inferred from homology"/>
<dbReference type="EMBL" id="AP017655">
    <property type="protein sequence ID" value="BAV64020.1"/>
    <property type="molecule type" value="Genomic_DNA"/>
</dbReference>
<keyword evidence="4" id="KW-0813">Transport</keyword>
<dbReference type="AlphaFoldDB" id="A0A1E1F0H2"/>
<dbReference type="GO" id="GO:0005886">
    <property type="term" value="C:plasma membrane"/>
    <property type="evidence" value="ECO:0007669"/>
    <property type="project" value="UniProtKB-SubCell"/>
</dbReference>